<dbReference type="SUPFAM" id="SSF55874">
    <property type="entry name" value="ATPase domain of HSP90 chaperone/DNA topoisomerase II/histidine kinase"/>
    <property type="match status" value="1"/>
</dbReference>
<keyword evidence="1" id="KW-0723">Serine/threonine-protein kinase</keyword>
<dbReference type="Gene3D" id="3.30.565.10">
    <property type="entry name" value="Histidine kinase-like ATPase, C-terminal domain"/>
    <property type="match status" value="1"/>
</dbReference>
<dbReference type="CDD" id="cd16936">
    <property type="entry name" value="HATPase_RsbW-like"/>
    <property type="match status" value="1"/>
</dbReference>
<dbReference type="InterPro" id="IPR050267">
    <property type="entry name" value="Anti-sigma-factor_SerPK"/>
</dbReference>
<keyword evidence="1" id="KW-0808">Transferase</keyword>
<dbReference type="InterPro" id="IPR003594">
    <property type="entry name" value="HATPase_dom"/>
</dbReference>
<evidence type="ECO:0000259" key="2">
    <source>
        <dbReference type="Pfam" id="PF13581"/>
    </source>
</evidence>
<name>A0ABQ2HVH9_9PSEU</name>
<dbReference type="PANTHER" id="PTHR35526:SF3">
    <property type="entry name" value="ANTI-SIGMA-F FACTOR RSBW"/>
    <property type="match status" value="1"/>
</dbReference>
<accession>A0ABQ2HVH9</accession>
<dbReference type="Pfam" id="PF13581">
    <property type="entry name" value="HATPase_c_2"/>
    <property type="match status" value="1"/>
</dbReference>
<evidence type="ECO:0000313" key="3">
    <source>
        <dbReference type="EMBL" id="GGM92828.1"/>
    </source>
</evidence>
<comment type="caution">
    <text evidence="3">The sequence shown here is derived from an EMBL/GenBank/DDBJ whole genome shotgun (WGS) entry which is preliminary data.</text>
</comment>
<protein>
    <recommendedName>
        <fullName evidence="2">Histidine kinase/HSP90-like ATPase domain-containing protein</fullName>
    </recommendedName>
</protein>
<dbReference type="RefSeq" id="WP_189155598.1">
    <property type="nucleotide sequence ID" value="NZ_BMNC01000004.1"/>
</dbReference>
<keyword evidence="4" id="KW-1185">Reference proteome</keyword>
<reference evidence="4" key="1">
    <citation type="journal article" date="2019" name="Int. J. Syst. Evol. Microbiol.">
        <title>The Global Catalogue of Microorganisms (GCM) 10K type strain sequencing project: providing services to taxonomists for standard genome sequencing and annotation.</title>
        <authorList>
            <consortium name="The Broad Institute Genomics Platform"/>
            <consortium name="The Broad Institute Genome Sequencing Center for Infectious Disease"/>
            <person name="Wu L."/>
            <person name="Ma J."/>
        </authorList>
    </citation>
    <scope>NUCLEOTIDE SEQUENCE [LARGE SCALE GENOMIC DNA]</scope>
    <source>
        <strain evidence="4">CGMCC 4.7319</strain>
    </source>
</reference>
<evidence type="ECO:0000256" key="1">
    <source>
        <dbReference type="ARBA" id="ARBA00022527"/>
    </source>
</evidence>
<dbReference type="PANTHER" id="PTHR35526">
    <property type="entry name" value="ANTI-SIGMA-F FACTOR RSBW-RELATED"/>
    <property type="match status" value="1"/>
</dbReference>
<dbReference type="EMBL" id="BMNC01000004">
    <property type="protein sequence ID" value="GGM92828.1"/>
    <property type="molecule type" value="Genomic_DNA"/>
</dbReference>
<evidence type="ECO:0000313" key="4">
    <source>
        <dbReference type="Proteomes" id="UP000597656"/>
    </source>
</evidence>
<keyword evidence="1" id="KW-0418">Kinase</keyword>
<dbReference type="Proteomes" id="UP000597656">
    <property type="component" value="Unassembled WGS sequence"/>
</dbReference>
<gene>
    <name evidence="3" type="ORF">GCM10011609_32880</name>
</gene>
<sequence length="140" mass="15254">MASSSEVDRRLLLDVGLTTGATPALADLRHSVRHALVNADDNCVEDAELLVTELVSNAFDHGRPPMHLRLCLLPNAPTVHIEVEDGDRLHLPLLGTSRLGGERGRGLVLVEQLASDWGCTVEVESKIVWAQMNCRMLSVV</sequence>
<dbReference type="InterPro" id="IPR036890">
    <property type="entry name" value="HATPase_C_sf"/>
</dbReference>
<feature type="domain" description="Histidine kinase/HSP90-like ATPase" evidence="2">
    <location>
        <begin position="25"/>
        <end position="119"/>
    </location>
</feature>
<organism evidence="3 4">
    <name type="scientific">Lentzea pudingi</name>
    <dbReference type="NCBI Taxonomy" id="1789439"/>
    <lineage>
        <taxon>Bacteria</taxon>
        <taxon>Bacillati</taxon>
        <taxon>Actinomycetota</taxon>
        <taxon>Actinomycetes</taxon>
        <taxon>Pseudonocardiales</taxon>
        <taxon>Pseudonocardiaceae</taxon>
        <taxon>Lentzea</taxon>
    </lineage>
</organism>
<proteinExistence type="predicted"/>